<organism evidence="1 2">
    <name type="scientific">Armillaria ostoyae</name>
    <name type="common">Armillaria root rot fungus</name>
    <dbReference type="NCBI Taxonomy" id="47428"/>
    <lineage>
        <taxon>Eukaryota</taxon>
        <taxon>Fungi</taxon>
        <taxon>Dikarya</taxon>
        <taxon>Basidiomycota</taxon>
        <taxon>Agaricomycotina</taxon>
        <taxon>Agaricomycetes</taxon>
        <taxon>Agaricomycetidae</taxon>
        <taxon>Agaricales</taxon>
        <taxon>Marasmiineae</taxon>
        <taxon>Physalacriaceae</taxon>
        <taxon>Armillaria</taxon>
    </lineage>
</organism>
<dbReference type="AlphaFoldDB" id="A0A284SC29"/>
<gene>
    <name evidence="1" type="ORF">ARMOST_22167</name>
</gene>
<proteinExistence type="predicted"/>
<accession>A0A284SC29</accession>
<dbReference type="Proteomes" id="UP000219338">
    <property type="component" value="Unassembled WGS sequence"/>
</dbReference>
<protein>
    <submittedName>
        <fullName evidence="1">Uncharacterized protein</fullName>
    </submittedName>
</protein>
<evidence type="ECO:0000313" key="1">
    <source>
        <dbReference type="EMBL" id="SJL18572.1"/>
    </source>
</evidence>
<evidence type="ECO:0000313" key="2">
    <source>
        <dbReference type="Proteomes" id="UP000219338"/>
    </source>
</evidence>
<reference evidence="2" key="1">
    <citation type="journal article" date="2017" name="Nat. Ecol. Evol.">
        <title>Genome expansion and lineage-specific genetic innovations in the forest pathogenic fungi Armillaria.</title>
        <authorList>
            <person name="Sipos G."/>
            <person name="Prasanna A.N."/>
            <person name="Walter M.C."/>
            <person name="O'Connor E."/>
            <person name="Balint B."/>
            <person name="Krizsan K."/>
            <person name="Kiss B."/>
            <person name="Hess J."/>
            <person name="Varga T."/>
            <person name="Slot J."/>
            <person name="Riley R."/>
            <person name="Boka B."/>
            <person name="Rigling D."/>
            <person name="Barry K."/>
            <person name="Lee J."/>
            <person name="Mihaltcheva S."/>
            <person name="LaButti K."/>
            <person name="Lipzen A."/>
            <person name="Waldron R."/>
            <person name="Moloney N.M."/>
            <person name="Sperisen C."/>
            <person name="Kredics L."/>
            <person name="Vagvoelgyi C."/>
            <person name="Patrignani A."/>
            <person name="Fitzpatrick D."/>
            <person name="Nagy I."/>
            <person name="Doyle S."/>
            <person name="Anderson J.B."/>
            <person name="Grigoriev I.V."/>
            <person name="Gueldener U."/>
            <person name="Muensterkoetter M."/>
            <person name="Nagy L.G."/>
        </authorList>
    </citation>
    <scope>NUCLEOTIDE SEQUENCE [LARGE SCALE GENOMIC DNA]</scope>
    <source>
        <strain evidence="2">C18/9</strain>
    </source>
</reference>
<keyword evidence="2" id="KW-1185">Reference proteome</keyword>
<sequence length="107" mass="12034">MRLEPGTLNGLKTLRITKRVKSRSGITSQVNSIYRPQEPQRKASRFRKFRNLNNPPLAPCNVLARAIREDAADVQRKAQGDRVCKGLADTFKSPSQYMVEKINAAPP</sequence>
<dbReference type="EMBL" id="FUEG01000063">
    <property type="protein sequence ID" value="SJL18572.1"/>
    <property type="molecule type" value="Genomic_DNA"/>
</dbReference>
<name>A0A284SC29_ARMOS</name>